<gene>
    <name evidence="2" type="ORF">FIM25_14650</name>
</gene>
<comment type="caution">
    <text evidence="2">The sequence shown here is derived from an EMBL/GenBank/DDBJ whole genome shotgun (WGS) entry which is preliminary data.</text>
</comment>
<accession>A0A5S5MCX0</accession>
<proteinExistence type="predicted"/>
<dbReference type="OrthoDB" id="6532193at2"/>
<dbReference type="AlphaFoldDB" id="A0A5S5MCX0"/>
<evidence type="ECO:0000313" key="2">
    <source>
        <dbReference type="EMBL" id="TYT73564.1"/>
    </source>
</evidence>
<dbReference type="EMBL" id="VDMB01000026">
    <property type="protein sequence ID" value="TYT73564.1"/>
    <property type="molecule type" value="Genomic_DNA"/>
</dbReference>
<keyword evidence="3" id="KW-1185">Reference proteome</keyword>
<sequence length="53" mass="5934">MERKPVGNHDVFFKKILEVEGHAEELVRSSLPPAILEELDLGTLKEEKGSFLG</sequence>
<dbReference type="Pfam" id="PF04754">
    <property type="entry name" value="Transposase_31"/>
    <property type="match status" value="1"/>
</dbReference>
<dbReference type="InterPro" id="IPR006842">
    <property type="entry name" value="Transposase_31"/>
</dbReference>
<dbReference type="Proteomes" id="UP000321899">
    <property type="component" value="Unassembled WGS sequence"/>
</dbReference>
<organism evidence="2 3">
    <name type="scientific">Desulfobotulus mexicanus</name>
    <dbReference type="NCBI Taxonomy" id="2586642"/>
    <lineage>
        <taxon>Bacteria</taxon>
        <taxon>Pseudomonadati</taxon>
        <taxon>Thermodesulfobacteriota</taxon>
        <taxon>Desulfobacteria</taxon>
        <taxon>Desulfobacterales</taxon>
        <taxon>Desulfobacteraceae</taxon>
        <taxon>Desulfobotulus</taxon>
    </lineage>
</organism>
<feature type="domain" description="Transposase (putative) YhgA-like" evidence="1">
    <location>
        <begin position="8"/>
        <end position="52"/>
    </location>
</feature>
<reference evidence="2 3" key="1">
    <citation type="submission" date="2019-06" db="EMBL/GenBank/DDBJ databases">
        <title>Desulfobotulus mexicanus sp. nov., a novel sulfate-reducing bacterium isolated from the sediment of an alkaline crater lake in Mexico.</title>
        <authorList>
            <person name="Hirschler-Rea A."/>
        </authorList>
    </citation>
    <scope>NUCLEOTIDE SEQUENCE [LARGE SCALE GENOMIC DNA]</scope>
    <source>
        <strain evidence="2 3">PAR22N</strain>
    </source>
</reference>
<name>A0A5S5MCX0_9BACT</name>
<evidence type="ECO:0000313" key="3">
    <source>
        <dbReference type="Proteomes" id="UP000321899"/>
    </source>
</evidence>
<evidence type="ECO:0000259" key="1">
    <source>
        <dbReference type="Pfam" id="PF04754"/>
    </source>
</evidence>
<protein>
    <submittedName>
        <fullName evidence="2">Rpn family recombination-promoting nuclease/putative transposase</fullName>
    </submittedName>
</protein>